<feature type="repeat" description="TPR" evidence="3">
    <location>
        <begin position="296"/>
        <end position="329"/>
    </location>
</feature>
<dbReference type="Pfam" id="PF13365">
    <property type="entry name" value="Trypsin_2"/>
    <property type="match status" value="1"/>
</dbReference>
<dbReference type="SUPFAM" id="SSF50494">
    <property type="entry name" value="Trypsin-like serine proteases"/>
    <property type="match status" value="1"/>
</dbReference>
<dbReference type="Proteomes" id="UP000180235">
    <property type="component" value="Chromosome"/>
</dbReference>
<dbReference type="PROSITE" id="PS50005">
    <property type="entry name" value="TPR"/>
    <property type="match status" value="2"/>
</dbReference>
<accession>A0A1J0AC14</accession>
<evidence type="ECO:0000256" key="1">
    <source>
        <dbReference type="ARBA" id="ARBA00022737"/>
    </source>
</evidence>
<dbReference type="SMART" id="SM00028">
    <property type="entry name" value="TPR"/>
    <property type="match status" value="4"/>
</dbReference>
<reference evidence="4 5" key="1">
    <citation type="submission" date="2016-10" db="EMBL/GenBank/DDBJ databases">
        <title>Description of Gloeomargarita lithophora gen. nov., sp. nov., a thylakoid-bearing basal-branching cyanobacterium with intracellular carbonates, and proposal for Gloeomargaritales ord. nov.</title>
        <authorList>
            <person name="Moreira D."/>
            <person name="Tavera R."/>
            <person name="Benzerara K."/>
            <person name="Skouri-Panet F."/>
            <person name="Couradeau E."/>
            <person name="Gerard E."/>
            <person name="Loussert C."/>
            <person name="Novelo E."/>
            <person name="Zivanovic Y."/>
            <person name="Lopez-Garcia P."/>
        </authorList>
    </citation>
    <scope>NUCLEOTIDE SEQUENCE [LARGE SCALE GENOMIC DNA]</scope>
    <source>
        <strain evidence="4 5">D10</strain>
    </source>
</reference>
<organism evidence="4 5">
    <name type="scientific">Gloeomargarita lithophora Alchichica-D10</name>
    <dbReference type="NCBI Taxonomy" id="1188229"/>
    <lineage>
        <taxon>Bacteria</taxon>
        <taxon>Bacillati</taxon>
        <taxon>Cyanobacteriota</taxon>
        <taxon>Cyanophyceae</taxon>
        <taxon>Gloeomargaritales</taxon>
        <taxon>Gloeomargaritaceae</taxon>
        <taxon>Gloeomargarita</taxon>
    </lineage>
</organism>
<dbReference type="EMBL" id="CP017675">
    <property type="protein sequence ID" value="APB33492.1"/>
    <property type="molecule type" value="Genomic_DNA"/>
</dbReference>
<feature type="repeat" description="TPR" evidence="3">
    <location>
        <begin position="330"/>
        <end position="363"/>
    </location>
</feature>
<protein>
    <submittedName>
        <fullName evidence="4">Tetratricopeptide repeat-containing protein</fullName>
    </submittedName>
</protein>
<proteinExistence type="predicted"/>
<dbReference type="PANTHER" id="PTHR44858">
    <property type="entry name" value="TETRATRICOPEPTIDE REPEAT PROTEIN 6"/>
    <property type="match status" value="1"/>
</dbReference>
<dbReference type="STRING" id="1188229.GlitD10_1172"/>
<evidence type="ECO:0000313" key="4">
    <source>
        <dbReference type="EMBL" id="APB33492.1"/>
    </source>
</evidence>
<dbReference type="InterPro" id="IPR019734">
    <property type="entry name" value="TPR_rpt"/>
</dbReference>
<dbReference type="InterPro" id="IPR043504">
    <property type="entry name" value="Peptidase_S1_PA_chymotrypsin"/>
</dbReference>
<dbReference type="GO" id="GO:0009279">
    <property type="term" value="C:cell outer membrane"/>
    <property type="evidence" value="ECO:0007669"/>
    <property type="project" value="TreeGrafter"/>
</dbReference>
<dbReference type="InterPro" id="IPR011990">
    <property type="entry name" value="TPR-like_helical_dom_sf"/>
</dbReference>
<dbReference type="InterPro" id="IPR050498">
    <property type="entry name" value="Ycf3"/>
</dbReference>
<keyword evidence="2 3" id="KW-0802">TPR repeat</keyword>
<keyword evidence="1" id="KW-0677">Repeat</keyword>
<name>A0A1J0AC14_9CYAN</name>
<dbReference type="Gene3D" id="2.40.10.10">
    <property type="entry name" value="Trypsin-like serine proteases"/>
    <property type="match status" value="2"/>
</dbReference>
<evidence type="ECO:0000313" key="5">
    <source>
        <dbReference type="Proteomes" id="UP000180235"/>
    </source>
</evidence>
<dbReference type="Pfam" id="PF13432">
    <property type="entry name" value="TPR_16"/>
    <property type="match status" value="1"/>
</dbReference>
<dbReference type="PANTHER" id="PTHR44858:SF1">
    <property type="entry name" value="UDP-N-ACETYLGLUCOSAMINE--PEPTIDE N-ACETYLGLUCOSAMINYLTRANSFERASE SPINDLY-RELATED"/>
    <property type="match status" value="1"/>
</dbReference>
<dbReference type="Pfam" id="PF13414">
    <property type="entry name" value="TPR_11"/>
    <property type="match status" value="1"/>
</dbReference>
<dbReference type="AlphaFoldDB" id="A0A1J0AC14"/>
<dbReference type="Gene3D" id="1.25.40.10">
    <property type="entry name" value="Tetratricopeptide repeat domain"/>
    <property type="match status" value="2"/>
</dbReference>
<dbReference type="RefSeq" id="WP_071454070.1">
    <property type="nucleotide sequence ID" value="NZ_CP017675.1"/>
</dbReference>
<evidence type="ECO:0000256" key="2">
    <source>
        <dbReference type="ARBA" id="ARBA00022803"/>
    </source>
</evidence>
<dbReference type="GO" id="GO:0046813">
    <property type="term" value="P:receptor-mediated virion attachment to host cell"/>
    <property type="evidence" value="ECO:0007669"/>
    <property type="project" value="TreeGrafter"/>
</dbReference>
<gene>
    <name evidence="4" type="ORF">GlitD10_1172</name>
</gene>
<dbReference type="SUPFAM" id="SSF48452">
    <property type="entry name" value="TPR-like"/>
    <property type="match status" value="1"/>
</dbReference>
<sequence length="427" mass="45868">MKRISCGVTIALVGTVGVMLWQRPLDSADDVAAVAKVAKGITVLIDGVNPGSGIIVGREGNTYTVLTAAHVVPVQDEYDIVTSDKQKYPLKYNTVQKMAGVDMATAKFTSDKTYPVANLGDATKVSEGNPVFVAGFPKPGAAISEPVYNFTTGRVTANASKPLADGYGLVYSNSTLPGMSGGPVLDKQAKLVGIHGRADGGQLERQSETVYVKTGFNLGIPINTYLGMAPRPSLVAVAPTTPPPPRPMAPKPAPVAANPGRADDFYLLAGDRYRQGDMAGAMNQLSQAVRTNPNYAAAFATRGVIRYIQRDQPGAIQDFDQAIRLDPSYAEPYVGRGLARSALGDKAGAIGDYTRAMELRPTYAEAQYNRGVLFYNVGKIREGIEDLRRAADLYLQQGNPVEYQRTQETLRVATSNCRQQIRTLCDW</sequence>
<dbReference type="InterPro" id="IPR009003">
    <property type="entry name" value="Peptidase_S1_PA"/>
</dbReference>
<evidence type="ECO:0000256" key="3">
    <source>
        <dbReference type="PROSITE-ProRule" id="PRU00339"/>
    </source>
</evidence>
<dbReference type="KEGG" id="glt:GlitD10_1172"/>
<keyword evidence="5" id="KW-1185">Reference proteome</keyword>